<name>A0ABD0KHR8_9CAEN</name>
<feature type="compositionally biased region" description="Basic and acidic residues" evidence="1">
    <location>
        <begin position="1"/>
        <end position="13"/>
    </location>
</feature>
<evidence type="ECO:0000313" key="3">
    <source>
        <dbReference type="Proteomes" id="UP001519460"/>
    </source>
</evidence>
<keyword evidence="3" id="KW-1185">Reference proteome</keyword>
<dbReference type="AlphaFoldDB" id="A0ABD0KHR8"/>
<proteinExistence type="predicted"/>
<evidence type="ECO:0000313" key="2">
    <source>
        <dbReference type="EMBL" id="KAK7486750.1"/>
    </source>
</evidence>
<feature type="region of interest" description="Disordered" evidence="1">
    <location>
        <begin position="1"/>
        <end position="22"/>
    </location>
</feature>
<evidence type="ECO:0008006" key="4">
    <source>
        <dbReference type="Google" id="ProtNLM"/>
    </source>
</evidence>
<dbReference type="Proteomes" id="UP001519460">
    <property type="component" value="Unassembled WGS sequence"/>
</dbReference>
<dbReference type="EMBL" id="JACVVK020000174">
    <property type="protein sequence ID" value="KAK7486750.1"/>
    <property type="molecule type" value="Genomic_DNA"/>
</dbReference>
<protein>
    <recommendedName>
        <fullName evidence="4">Granulins domain-containing protein</fullName>
    </recommendedName>
</protein>
<organism evidence="2 3">
    <name type="scientific">Batillaria attramentaria</name>
    <dbReference type="NCBI Taxonomy" id="370345"/>
    <lineage>
        <taxon>Eukaryota</taxon>
        <taxon>Metazoa</taxon>
        <taxon>Spiralia</taxon>
        <taxon>Lophotrochozoa</taxon>
        <taxon>Mollusca</taxon>
        <taxon>Gastropoda</taxon>
        <taxon>Caenogastropoda</taxon>
        <taxon>Sorbeoconcha</taxon>
        <taxon>Cerithioidea</taxon>
        <taxon>Batillariidae</taxon>
        <taxon>Batillaria</taxon>
    </lineage>
</organism>
<evidence type="ECO:0000256" key="1">
    <source>
        <dbReference type="SAM" id="MobiDB-lite"/>
    </source>
</evidence>
<reference evidence="2 3" key="1">
    <citation type="journal article" date="2023" name="Sci. Data">
        <title>Genome assembly of the Korean intertidal mud-creeper Batillaria attramentaria.</title>
        <authorList>
            <person name="Patra A.K."/>
            <person name="Ho P.T."/>
            <person name="Jun S."/>
            <person name="Lee S.J."/>
            <person name="Kim Y."/>
            <person name="Won Y.J."/>
        </authorList>
    </citation>
    <scope>NUCLEOTIDE SEQUENCE [LARGE SCALE GENOMIC DNA]</scope>
    <source>
        <strain evidence="2">Wonlab-2016</strain>
    </source>
</reference>
<gene>
    <name evidence="2" type="ORF">BaRGS_00022034</name>
</gene>
<accession>A0ABD0KHR8</accession>
<comment type="caution">
    <text evidence="2">The sequence shown here is derived from an EMBL/GenBank/DDBJ whole genome shotgun (WGS) entry which is preliminary data.</text>
</comment>
<sequence>MRNADDLLFKRPLDSPPIRRTSPDLGSINVLVANDACPPSCSSHRHQCPPEDGQSCCPSLGLQPVIFTQHAPGHLQVLTPDWSTCQ</sequence>